<keyword evidence="2" id="KW-1185">Reference proteome</keyword>
<dbReference type="EMBL" id="JAWDGP010006959">
    <property type="protein sequence ID" value="KAK3732439.1"/>
    <property type="molecule type" value="Genomic_DNA"/>
</dbReference>
<proteinExistence type="predicted"/>
<evidence type="ECO:0000313" key="2">
    <source>
        <dbReference type="Proteomes" id="UP001283361"/>
    </source>
</evidence>
<dbReference type="AlphaFoldDB" id="A0AAE1CSW2"/>
<comment type="caution">
    <text evidence="1">The sequence shown here is derived from an EMBL/GenBank/DDBJ whole genome shotgun (WGS) entry which is preliminary data.</text>
</comment>
<evidence type="ECO:0000313" key="1">
    <source>
        <dbReference type="EMBL" id="KAK3732439.1"/>
    </source>
</evidence>
<protein>
    <submittedName>
        <fullName evidence="1">Uncharacterized protein</fullName>
    </submittedName>
</protein>
<organism evidence="1 2">
    <name type="scientific">Elysia crispata</name>
    <name type="common">lettuce slug</name>
    <dbReference type="NCBI Taxonomy" id="231223"/>
    <lineage>
        <taxon>Eukaryota</taxon>
        <taxon>Metazoa</taxon>
        <taxon>Spiralia</taxon>
        <taxon>Lophotrochozoa</taxon>
        <taxon>Mollusca</taxon>
        <taxon>Gastropoda</taxon>
        <taxon>Heterobranchia</taxon>
        <taxon>Euthyneura</taxon>
        <taxon>Panpulmonata</taxon>
        <taxon>Sacoglossa</taxon>
        <taxon>Placobranchoidea</taxon>
        <taxon>Plakobranchidae</taxon>
        <taxon>Elysia</taxon>
    </lineage>
</organism>
<gene>
    <name evidence="1" type="ORF">RRG08_037443</name>
</gene>
<name>A0AAE1CSW2_9GAST</name>
<accession>A0AAE1CSW2</accession>
<sequence length="87" mass="9934">MPPQGSLPVVTKLRHRLSSVRTIRIWQRATCVLEQRGMVHDWVVSGWPWSSELGGSRVGPRHVTQCQQTHDNSSGCFTWCHTYSMQS</sequence>
<dbReference type="Proteomes" id="UP001283361">
    <property type="component" value="Unassembled WGS sequence"/>
</dbReference>
<reference evidence="1" key="1">
    <citation type="journal article" date="2023" name="G3 (Bethesda)">
        <title>A reference genome for the long-term kleptoplast-retaining sea slug Elysia crispata morphotype clarki.</title>
        <authorList>
            <person name="Eastman K.E."/>
            <person name="Pendleton A.L."/>
            <person name="Shaikh M.A."/>
            <person name="Suttiyut T."/>
            <person name="Ogas R."/>
            <person name="Tomko P."/>
            <person name="Gavelis G."/>
            <person name="Widhalm J.R."/>
            <person name="Wisecaver J.H."/>
        </authorList>
    </citation>
    <scope>NUCLEOTIDE SEQUENCE</scope>
    <source>
        <strain evidence="1">ECLA1</strain>
    </source>
</reference>